<gene>
    <name evidence="1" type="ORF">J2Z21_006911</name>
</gene>
<comment type="caution">
    <text evidence="1">The sequence shown here is derived from an EMBL/GenBank/DDBJ whole genome shotgun (WGS) entry which is preliminary data.</text>
</comment>
<accession>A0ABS4M2K7</accession>
<dbReference type="Proteomes" id="UP001519309">
    <property type="component" value="Unassembled WGS sequence"/>
</dbReference>
<dbReference type="RefSeq" id="WP_159400127.1">
    <property type="nucleotide sequence ID" value="NZ_CP016279.1"/>
</dbReference>
<dbReference type="EMBL" id="JAGGLP010000018">
    <property type="protein sequence ID" value="MBP2053909.1"/>
    <property type="molecule type" value="Genomic_DNA"/>
</dbReference>
<evidence type="ECO:0000313" key="1">
    <source>
        <dbReference type="EMBL" id="MBP2053909.1"/>
    </source>
</evidence>
<sequence length="335" mass="35837">MRRWMRAAMAVAAVLALGGWFAMPYVKDWWLVRTACDGALPAGAVRQLAAPGGHLTKADAASHERLGDYMCSLRFQGDGGYRLVVRMNAYTRRDDQDGVFLDAFPQEGFSAQRPLADGLPGFMDDFGDLQFLLRCPALGKDAEGRQRKLLASVTLGRASAHTTHAAYETAVALVNSASHRLGCGAGALAVPKGDIAPPDSEQPPAAIPVSRAGDTACGWATRARVPHADRWRVAVLMNNKAPAGRCDLTTGTDAASQEMRFAAWYGDWSNRVVSIDGALRSMTATARCDGEAANFAVDASDGVPGVGKAERRRLLRSFAEDQVERRGCSGLRLTG</sequence>
<reference evidence="1 2" key="1">
    <citation type="submission" date="2021-03" db="EMBL/GenBank/DDBJ databases">
        <title>Genomic Encyclopedia of Type Strains, Phase IV (KMG-IV): sequencing the most valuable type-strain genomes for metagenomic binning, comparative biology and taxonomic classification.</title>
        <authorList>
            <person name="Goeker M."/>
        </authorList>
    </citation>
    <scope>NUCLEOTIDE SEQUENCE [LARGE SCALE GENOMIC DNA]</scope>
    <source>
        <strain evidence="1 2">DSM 40499</strain>
    </source>
</reference>
<name>A0ABS4M2K7_9ACTN</name>
<protein>
    <submittedName>
        <fullName evidence="1">Uncharacterized protein</fullName>
    </submittedName>
</protein>
<evidence type="ECO:0000313" key="2">
    <source>
        <dbReference type="Proteomes" id="UP001519309"/>
    </source>
</evidence>
<organism evidence="1 2">
    <name type="scientific">Streptomyces griseochromogenes</name>
    <dbReference type="NCBI Taxonomy" id="68214"/>
    <lineage>
        <taxon>Bacteria</taxon>
        <taxon>Bacillati</taxon>
        <taxon>Actinomycetota</taxon>
        <taxon>Actinomycetes</taxon>
        <taxon>Kitasatosporales</taxon>
        <taxon>Streptomycetaceae</taxon>
        <taxon>Streptomyces</taxon>
    </lineage>
</organism>
<keyword evidence="2" id="KW-1185">Reference proteome</keyword>
<proteinExistence type="predicted"/>